<keyword evidence="2" id="KW-1185">Reference proteome</keyword>
<dbReference type="EMBL" id="CM056815">
    <property type="protein sequence ID" value="KAJ8631376.1"/>
    <property type="molecule type" value="Genomic_DNA"/>
</dbReference>
<evidence type="ECO:0000313" key="1">
    <source>
        <dbReference type="EMBL" id="KAJ8631376.1"/>
    </source>
</evidence>
<proteinExistence type="predicted"/>
<gene>
    <name evidence="1" type="ORF">MRB53_024699</name>
</gene>
<dbReference type="Proteomes" id="UP001234297">
    <property type="component" value="Chromosome 7"/>
</dbReference>
<organism evidence="1 2">
    <name type="scientific">Persea americana</name>
    <name type="common">Avocado</name>
    <dbReference type="NCBI Taxonomy" id="3435"/>
    <lineage>
        <taxon>Eukaryota</taxon>
        <taxon>Viridiplantae</taxon>
        <taxon>Streptophyta</taxon>
        <taxon>Embryophyta</taxon>
        <taxon>Tracheophyta</taxon>
        <taxon>Spermatophyta</taxon>
        <taxon>Magnoliopsida</taxon>
        <taxon>Magnoliidae</taxon>
        <taxon>Laurales</taxon>
        <taxon>Lauraceae</taxon>
        <taxon>Persea</taxon>
    </lineage>
</organism>
<reference evidence="1 2" key="1">
    <citation type="journal article" date="2022" name="Hortic Res">
        <title>A haplotype resolved chromosomal level avocado genome allows analysis of novel avocado genes.</title>
        <authorList>
            <person name="Nath O."/>
            <person name="Fletcher S.J."/>
            <person name="Hayward A."/>
            <person name="Shaw L.M."/>
            <person name="Masouleh A.K."/>
            <person name="Furtado A."/>
            <person name="Henry R.J."/>
            <person name="Mitter N."/>
        </authorList>
    </citation>
    <scope>NUCLEOTIDE SEQUENCE [LARGE SCALE GENOMIC DNA]</scope>
    <source>
        <strain evidence="2">cv. Hass</strain>
    </source>
</reference>
<name>A0ACC2LD58_PERAE</name>
<accession>A0ACC2LD58</accession>
<comment type="caution">
    <text evidence="1">The sequence shown here is derived from an EMBL/GenBank/DDBJ whole genome shotgun (WGS) entry which is preliminary data.</text>
</comment>
<evidence type="ECO:0000313" key="2">
    <source>
        <dbReference type="Proteomes" id="UP001234297"/>
    </source>
</evidence>
<sequence length="80" mass="8877">MIEGEKRQGKVLPMNTKPAANSVVFTIFLVICSIHLSDSTLTMISWVRRLYCLHFGHMLSSIAPSGLTLTRQTEKGKSVV</sequence>
<protein>
    <submittedName>
        <fullName evidence="1">Uncharacterized protein</fullName>
    </submittedName>
</protein>